<dbReference type="GO" id="GO:0016740">
    <property type="term" value="F:transferase activity"/>
    <property type="evidence" value="ECO:0007669"/>
    <property type="project" value="UniProtKB-KW"/>
</dbReference>
<dbReference type="InterPro" id="IPR000905">
    <property type="entry name" value="Gcp-like_dom"/>
</dbReference>
<protein>
    <submittedName>
        <fullName evidence="2">tRNA (Adenosine(37)-N6)-threonylcarbamoyltransferase complex dimerization subunit type 1 TsaB</fullName>
    </submittedName>
</protein>
<dbReference type="Proteomes" id="UP000178606">
    <property type="component" value="Unassembled WGS sequence"/>
</dbReference>
<dbReference type="Gene3D" id="3.30.420.40">
    <property type="match status" value="1"/>
</dbReference>
<dbReference type="GO" id="GO:0005829">
    <property type="term" value="C:cytosol"/>
    <property type="evidence" value="ECO:0007669"/>
    <property type="project" value="TreeGrafter"/>
</dbReference>
<evidence type="ECO:0000259" key="1">
    <source>
        <dbReference type="Pfam" id="PF00814"/>
    </source>
</evidence>
<dbReference type="GO" id="GO:0002949">
    <property type="term" value="P:tRNA threonylcarbamoyladenosine modification"/>
    <property type="evidence" value="ECO:0007669"/>
    <property type="project" value="InterPro"/>
</dbReference>
<evidence type="ECO:0000313" key="2">
    <source>
        <dbReference type="EMBL" id="OGG55254.1"/>
    </source>
</evidence>
<keyword evidence="2" id="KW-0808">Transferase</keyword>
<gene>
    <name evidence="2" type="ORF">A3F84_24205</name>
</gene>
<dbReference type="AlphaFoldDB" id="A0A1F6D1E3"/>
<dbReference type="EMBL" id="MFKF01000086">
    <property type="protein sequence ID" value="OGG55254.1"/>
    <property type="molecule type" value="Genomic_DNA"/>
</dbReference>
<dbReference type="InterPro" id="IPR043129">
    <property type="entry name" value="ATPase_NBD"/>
</dbReference>
<dbReference type="InterPro" id="IPR022496">
    <property type="entry name" value="T6A_TsaB"/>
</dbReference>
<comment type="caution">
    <text evidence="2">The sequence shown here is derived from an EMBL/GenBank/DDBJ whole genome shotgun (WGS) entry which is preliminary data.</text>
</comment>
<dbReference type="NCBIfam" id="TIGR03725">
    <property type="entry name" value="T6A_YeaZ"/>
    <property type="match status" value="1"/>
</dbReference>
<evidence type="ECO:0000313" key="3">
    <source>
        <dbReference type="Proteomes" id="UP000178606"/>
    </source>
</evidence>
<reference evidence="2 3" key="1">
    <citation type="journal article" date="2016" name="Nat. Commun.">
        <title>Thousands of microbial genomes shed light on interconnected biogeochemical processes in an aquifer system.</title>
        <authorList>
            <person name="Anantharaman K."/>
            <person name="Brown C.T."/>
            <person name="Hug L.A."/>
            <person name="Sharon I."/>
            <person name="Castelle C.J."/>
            <person name="Probst A.J."/>
            <person name="Thomas B.C."/>
            <person name="Singh A."/>
            <person name="Wilkins M.J."/>
            <person name="Karaoz U."/>
            <person name="Brodie E.L."/>
            <person name="Williams K.H."/>
            <person name="Hubbard S.S."/>
            <person name="Banfield J.F."/>
        </authorList>
    </citation>
    <scope>NUCLEOTIDE SEQUENCE [LARGE SCALE GENOMIC DNA]</scope>
    <source>
        <strain evidence="3">RIFCSPLOWO2_12_FULL_64_10</strain>
    </source>
</reference>
<name>A0A1F6D1E3_HANXR</name>
<dbReference type="SUPFAM" id="SSF53067">
    <property type="entry name" value="Actin-like ATPase domain"/>
    <property type="match status" value="1"/>
</dbReference>
<dbReference type="PANTHER" id="PTHR11735">
    <property type="entry name" value="TRNA N6-ADENOSINE THREONYLCARBAMOYLTRANSFERASE"/>
    <property type="match status" value="1"/>
</dbReference>
<sequence length="176" mass="17697">MTAFWTLGIETATAVGGVALLRDAATAAERTFERGMIHGRALAPAIEAVLRECGLSPRDIGLVAVDVGPGSHTGVRVGVAAAQGLAMGAGCALVGVGSLDAVAADGAFPAIDAGRRRVFVRLPEGDASVAVESLASLPAFGTPRAATVARLGLEKFRARGADDPAAVRPVYLTVAP</sequence>
<proteinExistence type="predicted"/>
<organism evidence="2 3">
    <name type="scientific">Handelsmanbacteria sp. (strain RIFCSPLOWO2_12_FULL_64_10)</name>
    <dbReference type="NCBI Taxonomy" id="1817868"/>
    <lineage>
        <taxon>Bacteria</taxon>
        <taxon>Candidatus Handelsmaniibacteriota</taxon>
    </lineage>
</organism>
<dbReference type="PANTHER" id="PTHR11735:SF11">
    <property type="entry name" value="TRNA THREONYLCARBAMOYLADENOSINE BIOSYNTHESIS PROTEIN TSAB"/>
    <property type="match status" value="1"/>
</dbReference>
<dbReference type="Pfam" id="PF00814">
    <property type="entry name" value="TsaD"/>
    <property type="match status" value="1"/>
</dbReference>
<feature type="domain" description="Gcp-like" evidence="1">
    <location>
        <begin position="38"/>
        <end position="120"/>
    </location>
</feature>
<accession>A0A1F6D1E3</accession>